<feature type="compositionally biased region" description="Basic and acidic residues" evidence="1">
    <location>
        <begin position="53"/>
        <end position="66"/>
    </location>
</feature>
<protein>
    <submittedName>
        <fullName evidence="2">Uncharacterized protein</fullName>
    </submittedName>
</protein>
<evidence type="ECO:0000256" key="1">
    <source>
        <dbReference type="SAM" id="MobiDB-lite"/>
    </source>
</evidence>
<dbReference type="Proteomes" id="UP000316621">
    <property type="component" value="Chromosome 6"/>
</dbReference>
<feature type="region of interest" description="Disordered" evidence="1">
    <location>
        <begin position="47"/>
        <end position="68"/>
    </location>
</feature>
<name>A0A4Y7K6R3_PAPSO</name>
<evidence type="ECO:0000313" key="2">
    <source>
        <dbReference type="EMBL" id="RZC67668.1"/>
    </source>
</evidence>
<accession>A0A4Y7K6R3</accession>
<reference evidence="2 3" key="1">
    <citation type="journal article" date="2018" name="Science">
        <title>The opium poppy genome and morphinan production.</title>
        <authorList>
            <person name="Guo L."/>
            <person name="Winzer T."/>
            <person name="Yang X."/>
            <person name="Li Y."/>
            <person name="Ning Z."/>
            <person name="He Z."/>
            <person name="Teodor R."/>
            <person name="Lu Y."/>
            <person name="Bowser T.A."/>
            <person name="Graham I.A."/>
            <person name="Ye K."/>
        </authorList>
    </citation>
    <scope>NUCLEOTIDE SEQUENCE [LARGE SCALE GENOMIC DNA]</scope>
    <source>
        <strain evidence="3">cv. HN1</strain>
        <tissue evidence="2">Leaves</tissue>
    </source>
</reference>
<evidence type="ECO:0000313" key="3">
    <source>
        <dbReference type="Proteomes" id="UP000316621"/>
    </source>
</evidence>
<sequence length="82" mass="9245">MNPYNGYISYAAGPYGGMFAQNQNPFGGCSGYALPDALSQMNKRSRVTPCHGDWSHVDDKDEERNYQKNRSWHTSSVSCYTK</sequence>
<gene>
    <name evidence="2" type="ORF">C5167_011370</name>
</gene>
<dbReference type="EMBL" id="CM010720">
    <property type="protein sequence ID" value="RZC67668.1"/>
    <property type="molecule type" value="Genomic_DNA"/>
</dbReference>
<dbReference type="Gramene" id="RZC67668">
    <property type="protein sequence ID" value="RZC67668"/>
    <property type="gene ID" value="C5167_011370"/>
</dbReference>
<keyword evidence="3" id="KW-1185">Reference proteome</keyword>
<organism evidence="2 3">
    <name type="scientific">Papaver somniferum</name>
    <name type="common">Opium poppy</name>
    <dbReference type="NCBI Taxonomy" id="3469"/>
    <lineage>
        <taxon>Eukaryota</taxon>
        <taxon>Viridiplantae</taxon>
        <taxon>Streptophyta</taxon>
        <taxon>Embryophyta</taxon>
        <taxon>Tracheophyta</taxon>
        <taxon>Spermatophyta</taxon>
        <taxon>Magnoliopsida</taxon>
        <taxon>Ranunculales</taxon>
        <taxon>Papaveraceae</taxon>
        <taxon>Papaveroideae</taxon>
        <taxon>Papaver</taxon>
    </lineage>
</organism>
<proteinExistence type="predicted"/>
<dbReference type="AlphaFoldDB" id="A0A4Y7K6R3"/>